<protein>
    <submittedName>
        <fullName evidence="2">Sulfur-oxidizing protein SoxY</fullName>
    </submittedName>
</protein>
<sequence>MNALNHVWRSAFWQVGERLRRRQLLGAGVLMGALPWHMAWGAGDPTEGDPLGSTQWPDIQRAFVGAGPVRFSGQVSVKGPAFADDALNVPVMVDARALASAGAAVARIRVVVDRNPIRHVLDYEPLLSLPVLAFRLRLEQASPVRALVQTQDGRWHAGGTWVQAAGGGCTVPGATRADGSWSQTLNQVQARFFSSVLEGSRRLRVRIMHPMDTGLVAGIPAFHLEQLELLDATDRPCWRLVLHEPVSENPLITFELPRQLTGHFRLVGRDNNGNRIDAAVPA</sequence>
<dbReference type="InterPro" id="IPR030831">
    <property type="entry name" value="Fuse-rel_SoxYZ"/>
</dbReference>
<dbReference type="SUPFAM" id="SSF81296">
    <property type="entry name" value="E set domains"/>
    <property type="match status" value="1"/>
</dbReference>
<evidence type="ECO:0000313" key="2">
    <source>
        <dbReference type="EMBL" id="MDR7095758.1"/>
    </source>
</evidence>
<name>A0ABU1VEY4_9BURK</name>
<evidence type="ECO:0000259" key="1">
    <source>
        <dbReference type="Pfam" id="PF13501"/>
    </source>
</evidence>
<dbReference type="NCBIfam" id="TIGR04557">
    <property type="entry name" value="fuse_rel_SoxYZ"/>
    <property type="match status" value="1"/>
</dbReference>
<reference evidence="2 3" key="1">
    <citation type="submission" date="2023-07" db="EMBL/GenBank/DDBJ databases">
        <title>Sorghum-associated microbial communities from plants grown in Nebraska, USA.</title>
        <authorList>
            <person name="Schachtman D."/>
        </authorList>
    </citation>
    <scope>NUCLEOTIDE SEQUENCE [LARGE SCALE GENOMIC DNA]</scope>
    <source>
        <strain evidence="2 3">BE240</strain>
    </source>
</reference>
<accession>A0ABU1VEY4</accession>
<dbReference type="EMBL" id="JAVDWE010000010">
    <property type="protein sequence ID" value="MDR7095758.1"/>
    <property type="molecule type" value="Genomic_DNA"/>
</dbReference>
<dbReference type="Gene3D" id="2.60.40.2470">
    <property type="entry name" value="SoxY domain"/>
    <property type="match status" value="1"/>
</dbReference>
<organism evidence="2 3">
    <name type="scientific">Hydrogenophaga laconesensis</name>
    <dbReference type="NCBI Taxonomy" id="1805971"/>
    <lineage>
        <taxon>Bacteria</taxon>
        <taxon>Pseudomonadati</taxon>
        <taxon>Pseudomonadota</taxon>
        <taxon>Betaproteobacteria</taxon>
        <taxon>Burkholderiales</taxon>
        <taxon>Comamonadaceae</taxon>
        <taxon>Hydrogenophaga</taxon>
    </lineage>
</organism>
<dbReference type="InterPro" id="IPR014756">
    <property type="entry name" value="Ig_E-set"/>
</dbReference>
<dbReference type="InterPro" id="IPR013783">
    <property type="entry name" value="Ig-like_fold"/>
</dbReference>
<proteinExistence type="predicted"/>
<dbReference type="InterPro" id="IPR032711">
    <property type="entry name" value="SoxY"/>
</dbReference>
<keyword evidence="3" id="KW-1185">Reference proteome</keyword>
<dbReference type="Proteomes" id="UP001265550">
    <property type="component" value="Unassembled WGS sequence"/>
</dbReference>
<gene>
    <name evidence="2" type="ORF">J2X09_003510</name>
</gene>
<comment type="caution">
    <text evidence="2">The sequence shown here is derived from an EMBL/GenBank/DDBJ whole genome shotgun (WGS) entry which is preliminary data.</text>
</comment>
<dbReference type="Pfam" id="PF13501">
    <property type="entry name" value="SoxY"/>
    <property type="match status" value="1"/>
</dbReference>
<dbReference type="RefSeq" id="WP_310308894.1">
    <property type="nucleotide sequence ID" value="NZ_JAVDWE010000010.1"/>
</dbReference>
<feature type="domain" description="Ig-like SoxY" evidence="1">
    <location>
        <begin position="62"/>
        <end position="169"/>
    </location>
</feature>
<evidence type="ECO:0000313" key="3">
    <source>
        <dbReference type="Proteomes" id="UP001265550"/>
    </source>
</evidence>
<dbReference type="InterPro" id="IPR038162">
    <property type="entry name" value="SoxY_sf"/>
</dbReference>
<dbReference type="Gene3D" id="2.60.40.10">
    <property type="entry name" value="Immunoglobulins"/>
    <property type="match status" value="1"/>
</dbReference>